<dbReference type="OrthoDB" id="166981at2"/>
<dbReference type="STRING" id="904291.A7J15_00135"/>
<protein>
    <submittedName>
        <fullName evidence="1">Uncharacterized protein</fullName>
    </submittedName>
</protein>
<evidence type="ECO:0000313" key="1">
    <source>
        <dbReference type="EMBL" id="OCG75515.1"/>
    </source>
</evidence>
<accession>A0A1B9NFY5</accession>
<dbReference type="RefSeq" id="WP_067022593.1">
    <property type="nucleotide sequence ID" value="NZ_CP038256.1"/>
</dbReference>
<evidence type="ECO:0000313" key="2">
    <source>
        <dbReference type="Proteomes" id="UP000093355"/>
    </source>
</evidence>
<gene>
    <name evidence="1" type="ORF">A7J15_00135</name>
</gene>
<keyword evidence="2" id="KW-1185">Reference proteome</keyword>
<sequence>MTSIQTLSDPDRRVIARWAAACAERVLPLFNGGAEWRELLADALARRSRPTGPDRPQGRLM</sequence>
<organism evidence="1 2">
    <name type="scientific">Microbacterium sediminis</name>
    <dbReference type="NCBI Taxonomy" id="904291"/>
    <lineage>
        <taxon>Bacteria</taxon>
        <taxon>Bacillati</taxon>
        <taxon>Actinomycetota</taxon>
        <taxon>Actinomycetes</taxon>
        <taxon>Micrococcales</taxon>
        <taxon>Microbacteriaceae</taxon>
        <taxon>Microbacterium</taxon>
    </lineage>
</organism>
<dbReference type="EMBL" id="LXMD01000012">
    <property type="protein sequence ID" value="OCG75515.1"/>
    <property type="molecule type" value="Genomic_DNA"/>
</dbReference>
<name>A0A1B9NFY5_9MICO</name>
<dbReference type="AlphaFoldDB" id="A0A1B9NFY5"/>
<reference evidence="1 2" key="1">
    <citation type="submission" date="2016-05" db="EMBL/GenBank/DDBJ databases">
        <authorList>
            <person name="Lavstsen T."/>
            <person name="Jespersen J.S."/>
        </authorList>
    </citation>
    <scope>NUCLEOTIDE SEQUENCE [LARGE SCALE GENOMIC DNA]</scope>
    <source>
        <strain evidence="1 2">YLB-01</strain>
    </source>
</reference>
<dbReference type="Proteomes" id="UP000093355">
    <property type="component" value="Unassembled WGS sequence"/>
</dbReference>
<comment type="caution">
    <text evidence="1">The sequence shown here is derived from an EMBL/GenBank/DDBJ whole genome shotgun (WGS) entry which is preliminary data.</text>
</comment>
<proteinExistence type="predicted"/>